<gene>
    <name evidence="1" type="ORF">LCGC14_1582160</name>
</gene>
<accession>A0A0F9IGQ7</accession>
<organism evidence="1">
    <name type="scientific">marine sediment metagenome</name>
    <dbReference type="NCBI Taxonomy" id="412755"/>
    <lineage>
        <taxon>unclassified sequences</taxon>
        <taxon>metagenomes</taxon>
        <taxon>ecological metagenomes</taxon>
    </lineage>
</organism>
<evidence type="ECO:0000313" key="1">
    <source>
        <dbReference type="EMBL" id="KKM26682.1"/>
    </source>
</evidence>
<name>A0A0F9IGQ7_9ZZZZ</name>
<dbReference type="AlphaFoldDB" id="A0A0F9IGQ7"/>
<proteinExistence type="predicted"/>
<reference evidence="1" key="1">
    <citation type="journal article" date="2015" name="Nature">
        <title>Complex archaea that bridge the gap between prokaryotes and eukaryotes.</title>
        <authorList>
            <person name="Spang A."/>
            <person name="Saw J.H."/>
            <person name="Jorgensen S.L."/>
            <person name="Zaremba-Niedzwiedzka K."/>
            <person name="Martijn J."/>
            <person name="Lind A.E."/>
            <person name="van Eijk R."/>
            <person name="Schleper C."/>
            <person name="Guy L."/>
            <person name="Ettema T.J."/>
        </authorList>
    </citation>
    <scope>NUCLEOTIDE SEQUENCE</scope>
</reference>
<comment type="caution">
    <text evidence="1">The sequence shown here is derived from an EMBL/GenBank/DDBJ whole genome shotgun (WGS) entry which is preliminary data.</text>
</comment>
<dbReference type="EMBL" id="LAZR01012466">
    <property type="protein sequence ID" value="KKM26682.1"/>
    <property type="molecule type" value="Genomic_DNA"/>
</dbReference>
<sequence>MRIQYKRYKPDWWIWLYKIGLHETSFLTSS</sequence>
<protein>
    <submittedName>
        <fullName evidence="1">Uncharacterized protein</fullName>
    </submittedName>
</protein>